<dbReference type="AlphaFoldDB" id="A0A410FTB3"/>
<proteinExistence type="predicted"/>
<dbReference type="KEGG" id="bih:BIP78_0404"/>
<dbReference type="Proteomes" id="UP000287233">
    <property type="component" value="Chromosome"/>
</dbReference>
<dbReference type="EMBL" id="CP034928">
    <property type="protein sequence ID" value="QAA76170.1"/>
    <property type="molecule type" value="Genomic_DNA"/>
</dbReference>
<reference evidence="2" key="1">
    <citation type="submission" date="2018-12" db="EMBL/GenBank/DDBJ databases">
        <title>Complete genome sequence of an uncultured bacterium of the candidate phylum Bipolaricaulota.</title>
        <authorList>
            <person name="Kadnikov V.V."/>
            <person name="Mardanov A.V."/>
            <person name="Beletsky A.V."/>
            <person name="Frank Y.A."/>
            <person name="Karnachuk O.V."/>
            <person name="Ravin N.V."/>
        </authorList>
    </citation>
    <scope>NUCLEOTIDE SEQUENCE [LARGE SCALE GENOMIC DNA]</scope>
</reference>
<gene>
    <name evidence="1" type="ORF">BIP78_0404</name>
</gene>
<dbReference type="Gene3D" id="3.20.20.80">
    <property type="entry name" value="Glycosidases"/>
    <property type="match status" value="1"/>
</dbReference>
<evidence type="ECO:0000313" key="2">
    <source>
        <dbReference type="Proteomes" id="UP000287233"/>
    </source>
</evidence>
<evidence type="ECO:0000313" key="1">
    <source>
        <dbReference type="EMBL" id="QAA76170.1"/>
    </source>
</evidence>
<accession>A0A410FTB3</accession>
<sequence length="690" mass="77593">MQWLASASPTPAGSDGSGVLWDSIPWFLEYRSYEEVSFWSNGPQPLGAARFWGRDGHDVRGLKVHIDEHILAIQLVIGSGTATEYSYNIRFSRGAEGFHINVYPKDRAVGLGYSDGSKWSDLGTAPPSCLAIGTSAITVILRPADLPRALSPLELKTWHVQLHLLYYAEPPHEWFAFPGLKTCEGHLLSTRLLRAGCPPRTSAKAPSFPHPETTAEVVKTVYGLARTARSRTGILVYETPVYLGVPYLTPASDVFEVVIDEQTIVRMSRVDEVNLVGVAPIQGLPRSLRVQVRHNGRVVLDVPEYPVWNGYEAISIGLPYLHGVESCAPMPSDFIRAAAVTDIWGIYLYGAHDEWRTVHLRDYFDSTCARLARAGFTDVYVTSFLSYLRLEPMPLLCLTQEEHSPGACAIREDDLRRLVETAHRYGLRFHLMYNAYEHGVSRDYLWREDKPSTWIESLLDQYEEIIIGEAAMAERCGVDSFVLGWQDGTVSYRGHEGLWGGRWEQIIRSVSNVFSGMIEYNIVSWEDIENILTGRVPVHSYSGVGSFLYSQWNPQIRSDDDSVDKIYHYFETWLSDLARLKAVLQRPMLLEVSVQSYDGYLTHGWFDAAIGKVGPTGPDFFEQARIYEALFQAVRRTTAIDGLISYKYHWDDPFGPDLGVPALSRMDLEGSIRNKPAEAVVKKWLGSPTD</sequence>
<protein>
    <submittedName>
        <fullName evidence="1">Uncharacterized protein</fullName>
    </submittedName>
</protein>
<name>A0A410FTB3_BIPS1</name>
<dbReference type="Pfam" id="PF22612">
    <property type="entry name" value="GH113"/>
    <property type="match status" value="1"/>
</dbReference>
<dbReference type="InterPro" id="IPR055151">
    <property type="entry name" value="GH113"/>
</dbReference>
<organism evidence="1 2">
    <name type="scientific">Bipolaricaulis sibiricus</name>
    <dbReference type="NCBI Taxonomy" id="2501609"/>
    <lineage>
        <taxon>Bacteria</taxon>
        <taxon>Candidatus Bipolaricaulota</taxon>
        <taxon>Candidatus Bipolaricaulia</taxon>
        <taxon>Candidatus Bipolaricaulales</taxon>
        <taxon>Candidatus Bipolaricaulaceae</taxon>
        <taxon>Candidatus Bipolaricaulis</taxon>
    </lineage>
</organism>